<dbReference type="Proteomes" id="UP000215027">
    <property type="component" value="Chromosome I"/>
</dbReference>
<feature type="transmembrane region" description="Helical" evidence="9">
    <location>
        <begin position="387"/>
        <end position="408"/>
    </location>
</feature>
<feature type="transmembrane region" description="Helical" evidence="9">
    <location>
        <begin position="428"/>
        <end position="449"/>
    </location>
</feature>
<keyword evidence="2 8" id="KW-1003">Cell membrane</keyword>
<protein>
    <recommendedName>
        <fullName evidence="8">Lipid II flippase</fullName>
    </recommendedName>
</protein>
<keyword evidence="7 8" id="KW-0472">Membrane</keyword>
<feature type="transmembrane region" description="Helical" evidence="9">
    <location>
        <begin position="130"/>
        <end position="150"/>
    </location>
</feature>
<feature type="transmembrane region" description="Helical" evidence="9">
    <location>
        <begin position="235"/>
        <end position="256"/>
    </location>
</feature>
<dbReference type="PIRSF" id="PIRSF002869">
    <property type="entry name" value="MviN"/>
    <property type="match status" value="1"/>
</dbReference>
<keyword evidence="3 9" id="KW-0812">Transmembrane</keyword>
<keyword evidence="11" id="KW-1185">Reference proteome</keyword>
<dbReference type="InterPro" id="IPR004268">
    <property type="entry name" value="MurJ"/>
</dbReference>
<dbReference type="EMBL" id="LN890655">
    <property type="protein sequence ID" value="CUS02886.2"/>
    <property type="molecule type" value="Genomic_DNA"/>
</dbReference>
<evidence type="ECO:0000256" key="3">
    <source>
        <dbReference type="ARBA" id="ARBA00022692"/>
    </source>
</evidence>
<reference evidence="10" key="1">
    <citation type="submission" date="2016-01" db="EMBL/GenBank/DDBJ databases">
        <authorList>
            <person name="Mcilroy J.S."/>
            <person name="Karst M S."/>
            <person name="Albertsen M."/>
        </authorList>
    </citation>
    <scope>NUCLEOTIDE SEQUENCE</scope>
    <source>
        <strain evidence="10">Cfx-K</strain>
    </source>
</reference>
<dbReference type="GO" id="GO:0005886">
    <property type="term" value="C:plasma membrane"/>
    <property type="evidence" value="ECO:0007669"/>
    <property type="project" value="UniProtKB-SubCell"/>
</dbReference>
<dbReference type="RefSeq" id="WP_197699882.1">
    <property type="nucleotide sequence ID" value="NZ_LN890655.1"/>
</dbReference>
<keyword evidence="8" id="KW-0813">Transport</keyword>
<feature type="transmembrane region" description="Helical" evidence="9">
    <location>
        <begin position="262"/>
        <end position="287"/>
    </location>
</feature>
<dbReference type="GO" id="GO:0009252">
    <property type="term" value="P:peptidoglycan biosynthetic process"/>
    <property type="evidence" value="ECO:0007669"/>
    <property type="project" value="UniProtKB-UniRule"/>
</dbReference>
<dbReference type="InterPro" id="IPR051050">
    <property type="entry name" value="Lipid_II_flippase_MurJ/MviN"/>
</dbReference>
<keyword evidence="8" id="KW-0961">Cell wall biogenesis/degradation</keyword>
<organism evidence="10 11">
    <name type="scientific">Candidatus Promineifilum breve</name>
    <dbReference type="NCBI Taxonomy" id="1806508"/>
    <lineage>
        <taxon>Bacteria</taxon>
        <taxon>Bacillati</taxon>
        <taxon>Chloroflexota</taxon>
        <taxon>Ardenticatenia</taxon>
        <taxon>Candidatus Promineifilales</taxon>
        <taxon>Candidatus Promineifilaceae</taxon>
        <taxon>Candidatus Promineifilum</taxon>
    </lineage>
</organism>
<keyword evidence="6 9" id="KW-1133">Transmembrane helix</keyword>
<evidence type="ECO:0000313" key="11">
    <source>
        <dbReference type="Proteomes" id="UP000215027"/>
    </source>
</evidence>
<name>A0A160SZN7_9CHLR</name>
<evidence type="ECO:0000256" key="8">
    <source>
        <dbReference type="PIRNR" id="PIRNR002869"/>
    </source>
</evidence>
<feature type="transmembrane region" description="Helical" evidence="9">
    <location>
        <begin position="307"/>
        <end position="327"/>
    </location>
</feature>
<keyword evidence="5 8" id="KW-0573">Peptidoglycan synthesis</keyword>
<evidence type="ECO:0000256" key="5">
    <source>
        <dbReference type="ARBA" id="ARBA00022984"/>
    </source>
</evidence>
<dbReference type="CDD" id="cd13123">
    <property type="entry name" value="MATE_MurJ_like"/>
    <property type="match status" value="1"/>
</dbReference>
<evidence type="ECO:0000256" key="4">
    <source>
        <dbReference type="ARBA" id="ARBA00022960"/>
    </source>
</evidence>
<evidence type="ECO:0000256" key="1">
    <source>
        <dbReference type="ARBA" id="ARBA00004651"/>
    </source>
</evidence>
<evidence type="ECO:0000256" key="9">
    <source>
        <dbReference type="SAM" id="Phobius"/>
    </source>
</evidence>
<accession>A0A160SZN7</accession>
<keyword evidence="4 8" id="KW-0133">Cell shape</keyword>
<evidence type="ECO:0000256" key="2">
    <source>
        <dbReference type="ARBA" id="ARBA00022475"/>
    </source>
</evidence>
<comment type="similarity">
    <text evidence="8">Belongs to the MurJ/MviN family.</text>
</comment>
<comment type="function">
    <text evidence="8">Involved in peptidoglycan biosynthesis. Transports lipid-linked peptidoglycan precursors from the inner to the outer leaflet of the cytoplasmic membrane.</text>
</comment>
<dbReference type="GO" id="GO:0015648">
    <property type="term" value="F:lipid-linked peptidoglycan transporter activity"/>
    <property type="evidence" value="ECO:0007669"/>
    <property type="project" value="UniProtKB-UniRule"/>
</dbReference>
<evidence type="ECO:0000256" key="6">
    <source>
        <dbReference type="ARBA" id="ARBA00022989"/>
    </source>
</evidence>
<sequence>MTITAPISASESPALKPPRRVRLGGITALAQSAWMGFPLGSEILEPIRLAPGAVRRWTQVVRPHWPAGGLSLRGLWRREFGIAEASFLLMASFFLSAALGSVRQVLFNAQFGVSMEANAYYAAFRLPDTLFSLVAGGALSSAMIPVLLTTRQDRGESAAWQLVSLVLTALLAFMAVIIVIVGIFTPFFVENLLAPGFDAATSRLTVQLTRIMLIQPLILAVGSVATAVLNSRNQFFPTALSVVSHNIALIIGILASTTIDGLGILGPTLGVIGGATLQLLILLPGLFDRNGHIAMAFNFADERLREVIRLLIPNGLSVGVNYSGFIVDTSFATRAPETAGLAALYNAFLLVGLPIALLGQAVGQAAFPRLTAHAERGEWRPMRRTQFVALGAAVGLALGAVVGLLLLGRPVIRFLFERGAFDAAAGDLTYRVLVIYAVALPAYVATEVITRGLIALRDTRTPLLTNTGQLISRIILISLLIQPWGVVAIPAAFAITSTLETLALGGVLWRKLNRRITVSPATEETTP</sequence>
<evidence type="ECO:0000313" key="10">
    <source>
        <dbReference type="EMBL" id="CUS02886.2"/>
    </source>
</evidence>
<dbReference type="PRINTS" id="PR01806">
    <property type="entry name" value="VIRFACTRMVIN"/>
</dbReference>
<dbReference type="Pfam" id="PF03023">
    <property type="entry name" value="MurJ"/>
    <property type="match status" value="1"/>
</dbReference>
<dbReference type="PANTHER" id="PTHR47019:SF1">
    <property type="entry name" value="LIPID II FLIPPASE MURJ"/>
    <property type="match status" value="1"/>
</dbReference>
<dbReference type="NCBIfam" id="TIGR01695">
    <property type="entry name" value="murJ_mviN"/>
    <property type="match status" value="1"/>
</dbReference>
<gene>
    <name evidence="10" type="ORF">CFX0092_A1008</name>
</gene>
<dbReference type="AlphaFoldDB" id="A0A160SZN7"/>
<proteinExistence type="inferred from homology"/>
<dbReference type="GO" id="GO:0008360">
    <property type="term" value="P:regulation of cell shape"/>
    <property type="evidence" value="ECO:0007669"/>
    <property type="project" value="UniProtKB-UniRule"/>
</dbReference>
<comment type="subcellular location">
    <subcellularLocation>
        <location evidence="1">Cell membrane</location>
        <topology evidence="1">Multi-pass membrane protein</topology>
    </subcellularLocation>
</comment>
<feature type="transmembrane region" description="Helical" evidence="9">
    <location>
        <begin position="80"/>
        <end position="99"/>
    </location>
</feature>
<dbReference type="PANTHER" id="PTHR47019">
    <property type="entry name" value="LIPID II FLIPPASE MURJ"/>
    <property type="match status" value="1"/>
</dbReference>
<evidence type="ECO:0000256" key="7">
    <source>
        <dbReference type="ARBA" id="ARBA00023136"/>
    </source>
</evidence>
<feature type="transmembrane region" description="Helical" evidence="9">
    <location>
        <begin position="347"/>
        <end position="367"/>
    </location>
</feature>
<feature type="transmembrane region" description="Helical" evidence="9">
    <location>
        <begin position="162"/>
        <end position="188"/>
    </location>
</feature>
<dbReference type="GO" id="GO:0071555">
    <property type="term" value="P:cell wall organization"/>
    <property type="evidence" value="ECO:0007669"/>
    <property type="project" value="UniProtKB-UniRule"/>
</dbReference>
<feature type="transmembrane region" description="Helical" evidence="9">
    <location>
        <begin position="208"/>
        <end position="228"/>
    </location>
</feature>
<dbReference type="GO" id="GO:0034204">
    <property type="term" value="P:lipid translocation"/>
    <property type="evidence" value="ECO:0007669"/>
    <property type="project" value="TreeGrafter"/>
</dbReference>
<dbReference type="KEGG" id="pbf:CFX0092_A1008"/>